<dbReference type="Proteomes" id="UP000199758">
    <property type="component" value="Unassembled WGS sequence"/>
</dbReference>
<dbReference type="RefSeq" id="WP_072892884.1">
    <property type="nucleotide sequence ID" value="NZ_FQWZ01000001.1"/>
</dbReference>
<dbReference type="InterPro" id="IPR036736">
    <property type="entry name" value="ACP-like_sf"/>
</dbReference>
<accession>A0A1M5JYH2</accession>
<dbReference type="Gene3D" id="1.10.1200.10">
    <property type="entry name" value="ACP-like"/>
    <property type="match status" value="1"/>
</dbReference>
<reference evidence="2 3" key="1">
    <citation type="submission" date="2016-11" db="EMBL/GenBank/DDBJ databases">
        <authorList>
            <person name="Jaros S."/>
            <person name="Januszkiewicz K."/>
            <person name="Wedrychowicz H."/>
        </authorList>
    </citation>
    <scope>NUCLEOTIDE SEQUENCE [LARGE SCALE GENOMIC DNA]</scope>
    <source>
        <strain evidence="2 3">CGMCC 1.7049</strain>
    </source>
</reference>
<dbReference type="InterPro" id="IPR009081">
    <property type="entry name" value="PP-bd_ACP"/>
</dbReference>
<keyword evidence="3" id="KW-1185">Reference proteome</keyword>
<sequence length="85" mass="9679">MFDEIEEQLRQILSDNMKIDKALVQKGSKLEDWGGDSLQFLETVFEIETHFGISFPDMQNEKISDFDGLVRIVKNAIEVSQNGTA</sequence>
<dbReference type="OrthoDB" id="7063706at2"/>
<evidence type="ECO:0000259" key="1">
    <source>
        <dbReference type="PROSITE" id="PS50075"/>
    </source>
</evidence>
<feature type="domain" description="Carrier" evidence="1">
    <location>
        <begin position="3"/>
        <end position="77"/>
    </location>
</feature>
<dbReference type="Pfam" id="PF00550">
    <property type="entry name" value="PP-binding"/>
    <property type="match status" value="1"/>
</dbReference>
<gene>
    <name evidence="2" type="ORF">SAMN04488068_0246</name>
</gene>
<dbReference type="PROSITE" id="PS50075">
    <property type="entry name" value="CARRIER"/>
    <property type="match status" value="1"/>
</dbReference>
<evidence type="ECO:0000313" key="3">
    <source>
        <dbReference type="Proteomes" id="UP000199758"/>
    </source>
</evidence>
<evidence type="ECO:0000313" key="2">
    <source>
        <dbReference type="EMBL" id="SHG45083.1"/>
    </source>
</evidence>
<protein>
    <submittedName>
        <fullName evidence="2">Acyl carrier protein</fullName>
    </submittedName>
</protein>
<proteinExistence type="predicted"/>
<dbReference type="AlphaFoldDB" id="A0A1M5JYH2"/>
<dbReference type="SUPFAM" id="SSF47336">
    <property type="entry name" value="ACP-like"/>
    <property type="match status" value="1"/>
</dbReference>
<organism evidence="2 3">
    <name type="scientific">Hydrocarboniphaga daqingensis</name>
    <dbReference type="NCBI Taxonomy" id="490188"/>
    <lineage>
        <taxon>Bacteria</taxon>
        <taxon>Pseudomonadati</taxon>
        <taxon>Pseudomonadota</taxon>
        <taxon>Gammaproteobacteria</taxon>
        <taxon>Nevskiales</taxon>
        <taxon>Nevskiaceae</taxon>
        <taxon>Hydrocarboniphaga</taxon>
    </lineage>
</organism>
<dbReference type="EMBL" id="FQWZ01000001">
    <property type="protein sequence ID" value="SHG45083.1"/>
    <property type="molecule type" value="Genomic_DNA"/>
</dbReference>
<name>A0A1M5JYH2_9GAMM</name>
<dbReference type="STRING" id="490188.SAMN04488068_0246"/>